<dbReference type="PANTHER" id="PTHR40618:SF1">
    <property type="entry name" value="B-ZIP TRANSCRIPTION FACTOR (EUROFUNG)"/>
    <property type="match status" value="1"/>
</dbReference>
<dbReference type="OrthoDB" id="3555317at2759"/>
<name>A0A1L7WYP0_9HELO</name>
<dbReference type="AlphaFoldDB" id="A0A1L7WYP0"/>
<keyword evidence="3" id="KW-1185">Reference proteome</keyword>
<dbReference type="InterPro" id="IPR046347">
    <property type="entry name" value="bZIP_sf"/>
</dbReference>
<evidence type="ECO:0000313" key="2">
    <source>
        <dbReference type="EMBL" id="CZR57883.1"/>
    </source>
</evidence>
<evidence type="ECO:0000256" key="1">
    <source>
        <dbReference type="SAM" id="MobiDB-lite"/>
    </source>
</evidence>
<proteinExistence type="predicted"/>
<evidence type="ECO:0008006" key="4">
    <source>
        <dbReference type="Google" id="ProtNLM"/>
    </source>
</evidence>
<evidence type="ECO:0000313" key="3">
    <source>
        <dbReference type="Proteomes" id="UP000184330"/>
    </source>
</evidence>
<gene>
    <name evidence="2" type="ORF">PAC_07772</name>
</gene>
<dbReference type="STRING" id="576137.A0A1L7WYP0"/>
<feature type="compositionally biased region" description="Basic and acidic residues" evidence="1">
    <location>
        <begin position="18"/>
        <end position="27"/>
    </location>
</feature>
<dbReference type="PANTHER" id="PTHR40618">
    <property type="entry name" value="B-ZIP TRANSCRIPTION FACTOR (EUROFUNG)-RELATED"/>
    <property type="match status" value="1"/>
</dbReference>
<dbReference type="Proteomes" id="UP000184330">
    <property type="component" value="Unassembled WGS sequence"/>
</dbReference>
<dbReference type="EMBL" id="FJOG01000010">
    <property type="protein sequence ID" value="CZR57883.1"/>
    <property type="molecule type" value="Genomic_DNA"/>
</dbReference>
<reference evidence="2 3" key="1">
    <citation type="submission" date="2016-03" db="EMBL/GenBank/DDBJ databases">
        <authorList>
            <person name="Ploux O."/>
        </authorList>
    </citation>
    <scope>NUCLEOTIDE SEQUENCE [LARGE SCALE GENOMIC DNA]</scope>
    <source>
        <strain evidence="2 3">UAMH 11012</strain>
    </source>
</reference>
<sequence>MVSRVEKKQPRQQKPKRKVSELDETAARRRRTQTCLAQRAFRQRSKDTIASLNVQVTDLQKTIENLNTSFLALTDDLVASGWLEKDPQVAKSLQSTIEHFITIVRTSHVHDENNPTTGGKGDSESPATTSPATEDGQDAAAVPWNESTVLMSNTGMNLSTITIQDLYGTSSRQQQVAASEPEEIVAQSVQNDETAGPTSLQIFPYGSIPAYNDTLNYMPQISIPAGLSKLTFAQKLHIEAIRAGLRLVCTAEDSSQLFFLVFRRVLDFSARESYRTHLNRVLYENFGQSLLPPPESDLEKLWLGGDSSVWLNASDVASHFRSIGMDFDSSLDIVNVEVDPRFLPNIWPDMEPRAGLATFSVDGSSKFWHQQRPNNGTGFSDVAYQQHVVAASQAADESGIYATGPAYSTRSYGRSLISVDVSRLIHGEYFSCSPGHAMADPG</sequence>
<dbReference type="CDD" id="cd14688">
    <property type="entry name" value="bZIP_YAP"/>
    <property type="match status" value="1"/>
</dbReference>
<dbReference type="GO" id="GO:0003700">
    <property type="term" value="F:DNA-binding transcription factor activity"/>
    <property type="evidence" value="ECO:0007669"/>
    <property type="project" value="InterPro"/>
</dbReference>
<organism evidence="2 3">
    <name type="scientific">Phialocephala subalpina</name>
    <dbReference type="NCBI Taxonomy" id="576137"/>
    <lineage>
        <taxon>Eukaryota</taxon>
        <taxon>Fungi</taxon>
        <taxon>Dikarya</taxon>
        <taxon>Ascomycota</taxon>
        <taxon>Pezizomycotina</taxon>
        <taxon>Leotiomycetes</taxon>
        <taxon>Helotiales</taxon>
        <taxon>Mollisiaceae</taxon>
        <taxon>Phialocephala</taxon>
        <taxon>Phialocephala fortinii species complex</taxon>
    </lineage>
</organism>
<feature type="region of interest" description="Disordered" evidence="1">
    <location>
        <begin position="1"/>
        <end position="29"/>
    </location>
</feature>
<dbReference type="SUPFAM" id="SSF57959">
    <property type="entry name" value="Leucine zipper domain"/>
    <property type="match status" value="1"/>
</dbReference>
<dbReference type="Gene3D" id="1.20.5.170">
    <property type="match status" value="1"/>
</dbReference>
<accession>A0A1L7WYP0</accession>
<feature type="region of interest" description="Disordered" evidence="1">
    <location>
        <begin position="106"/>
        <end position="139"/>
    </location>
</feature>
<protein>
    <recommendedName>
        <fullName evidence="4">BZIP domain-containing protein</fullName>
    </recommendedName>
</protein>